<dbReference type="InterPro" id="IPR000792">
    <property type="entry name" value="Tscrpt_reg_LuxR_C"/>
</dbReference>
<dbReference type="Gene3D" id="1.10.10.10">
    <property type="entry name" value="Winged helix-like DNA-binding domain superfamily/Winged helix DNA-binding domain"/>
    <property type="match status" value="1"/>
</dbReference>
<dbReference type="EMBL" id="SDPO01000001">
    <property type="protein sequence ID" value="RXZ51270.1"/>
    <property type="molecule type" value="Genomic_DNA"/>
</dbReference>
<name>A0A4Q2JXI8_9MICO</name>
<dbReference type="SUPFAM" id="SSF52540">
    <property type="entry name" value="P-loop containing nucleoside triphosphate hydrolases"/>
    <property type="match status" value="1"/>
</dbReference>
<evidence type="ECO:0000259" key="4">
    <source>
        <dbReference type="PROSITE" id="PS50043"/>
    </source>
</evidence>
<keyword evidence="3" id="KW-0804">Transcription</keyword>
<dbReference type="Proteomes" id="UP000292935">
    <property type="component" value="Unassembled WGS sequence"/>
</dbReference>
<comment type="caution">
    <text evidence="5">The sequence shown here is derived from an EMBL/GenBank/DDBJ whole genome shotgun (WGS) entry which is preliminary data.</text>
</comment>
<dbReference type="InterPro" id="IPR016032">
    <property type="entry name" value="Sig_transdc_resp-reg_C-effctor"/>
</dbReference>
<dbReference type="SUPFAM" id="SSF46894">
    <property type="entry name" value="C-terminal effector domain of the bipartite response regulators"/>
    <property type="match status" value="1"/>
</dbReference>
<organism evidence="5 6">
    <name type="scientific">Agromyces fucosus</name>
    <dbReference type="NCBI Taxonomy" id="41985"/>
    <lineage>
        <taxon>Bacteria</taxon>
        <taxon>Bacillati</taxon>
        <taxon>Actinomycetota</taxon>
        <taxon>Actinomycetes</taxon>
        <taxon>Micrococcales</taxon>
        <taxon>Microbacteriaceae</taxon>
        <taxon>Agromyces</taxon>
    </lineage>
</organism>
<dbReference type="Gene3D" id="1.25.40.10">
    <property type="entry name" value="Tetratricopeptide repeat domain"/>
    <property type="match status" value="1"/>
</dbReference>
<dbReference type="Pfam" id="PF17874">
    <property type="entry name" value="TPR_MalT"/>
    <property type="match status" value="1"/>
</dbReference>
<evidence type="ECO:0000256" key="2">
    <source>
        <dbReference type="ARBA" id="ARBA00023125"/>
    </source>
</evidence>
<evidence type="ECO:0000313" key="5">
    <source>
        <dbReference type="EMBL" id="RXZ51270.1"/>
    </source>
</evidence>
<dbReference type="AlphaFoldDB" id="A0A4Q2JXI8"/>
<dbReference type="SMART" id="SM00421">
    <property type="entry name" value="HTH_LUXR"/>
    <property type="match status" value="1"/>
</dbReference>
<dbReference type="InterPro" id="IPR059106">
    <property type="entry name" value="WHD_MalT"/>
</dbReference>
<dbReference type="InterPro" id="IPR011990">
    <property type="entry name" value="TPR-like_helical_dom_sf"/>
</dbReference>
<dbReference type="InterPro" id="IPR041617">
    <property type="entry name" value="TPR_MalT"/>
</dbReference>
<proteinExistence type="predicted"/>
<evidence type="ECO:0000256" key="1">
    <source>
        <dbReference type="ARBA" id="ARBA00023015"/>
    </source>
</evidence>
<gene>
    <name evidence="5" type="ORF">ESP57_00145</name>
</gene>
<dbReference type="OrthoDB" id="134985at2"/>
<dbReference type="SUPFAM" id="SSF48452">
    <property type="entry name" value="TPR-like"/>
    <property type="match status" value="1"/>
</dbReference>
<feature type="domain" description="HTH luxR-type" evidence="4">
    <location>
        <begin position="675"/>
        <end position="740"/>
    </location>
</feature>
<evidence type="ECO:0000256" key="3">
    <source>
        <dbReference type="ARBA" id="ARBA00023163"/>
    </source>
</evidence>
<dbReference type="InterPro" id="IPR027417">
    <property type="entry name" value="P-loop_NTPase"/>
</dbReference>
<reference evidence="5 6" key="1">
    <citation type="submission" date="2019-01" db="EMBL/GenBank/DDBJ databases">
        <authorList>
            <person name="Li J."/>
        </authorList>
    </citation>
    <scope>NUCLEOTIDE SEQUENCE [LARGE SCALE GENOMIC DNA]</scope>
    <source>
        <strain evidence="5 6">CCUG 35506</strain>
    </source>
</reference>
<keyword evidence="1" id="KW-0805">Transcription regulation</keyword>
<evidence type="ECO:0000313" key="6">
    <source>
        <dbReference type="Proteomes" id="UP000292935"/>
    </source>
</evidence>
<keyword evidence="2" id="KW-0238">DNA-binding</keyword>
<dbReference type="PROSITE" id="PS50043">
    <property type="entry name" value="HTH_LUXR_2"/>
    <property type="match status" value="1"/>
</dbReference>
<dbReference type="CDD" id="cd06170">
    <property type="entry name" value="LuxR_C_like"/>
    <property type="match status" value="1"/>
</dbReference>
<sequence length="744" mass="80141">MEGNPESVGSRLDLQQLLLGGKVRVPAPTGGGVSRRELIERARASSSRVIGITAPAGYGKSTLLAEWAEIEDRPVAWASIDRLDDDPAALLSLLASACATISAPVSEVALEMRGVGASTLGRSAPLLAAALTSTPVPFVLFVDDLHLADSLSCQDALEIVLTGVPAGSQIVLASRHAQPHLARLRASGEAVDIGIADLRIGVEGARMIFDRARIDVEDDQLAEIVERCEGWPTGVFLCALVERSGGQALAVTGDDRFVADYLYRECLGRLPDVTQRFLRRTAVLEQLSGAVCDAVLETGDSAARLREIESLNLFLIPLDRRRGWYRYHSLFRDFLLAELQVVEAAAFVELNLRAAAWFEANGLPAHAIEHLLTAGDRDRSAQLVAKLALPTYQSGQVAVVERWISEIGDAAVATYPPLVVMAAWKCALLGATAEAERWMQTLERIEWTEASVEQRLALDSSRAMLRAAMCADGPEAALADAAFAVANEPTWGPWRALALQLYGSICLLVGDVDSARGAFAETSALAPSSGNTGALLLAEAESAILAIEAGHWRAAEEHARVALDAIDANHMEGYSTSALALAVAARIAIHAGDGDRAERYLARGMRARVQCTFVLPFVSLKVRLQLATANIELGDHVTARHLVREMHELIRRRPHLGLLVEEIEVLQLRIDRMSGWTGAIPLTPAELRLLPYLQTHLTIGEIGTRLFISRNTVSSEVGSIYRKLNATTRSAAVERAIAVGLLGE</sequence>
<dbReference type="PANTHER" id="PTHR44688:SF16">
    <property type="entry name" value="DNA-BINDING TRANSCRIPTIONAL ACTIVATOR DEVR_DOSR"/>
    <property type="match status" value="1"/>
</dbReference>
<protein>
    <submittedName>
        <fullName evidence="5">LuxR family transcriptional regulator</fullName>
    </submittedName>
</protein>
<dbReference type="Pfam" id="PF25873">
    <property type="entry name" value="WHD_MalT"/>
    <property type="match status" value="1"/>
</dbReference>
<dbReference type="InterPro" id="IPR036388">
    <property type="entry name" value="WH-like_DNA-bd_sf"/>
</dbReference>
<dbReference type="Gene3D" id="3.40.50.300">
    <property type="entry name" value="P-loop containing nucleotide triphosphate hydrolases"/>
    <property type="match status" value="1"/>
</dbReference>
<dbReference type="GO" id="GO:0006355">
    <property type="term" value="P:regulation of DNA-templated transcription"/>
    <property type="evidence" value="ECO:0007669"/>
    <property type="project" value="InterPro"/>
</dbReference>
<dbReference type="Pfam" id="PF00196">
    <property type="entry name" value="GerE"/>
    <property type="match status" value="1"/>
</dbReference>
<keyword evidence="6" id="KW-1185">Reference proteome</keyword>
<accession>A0A4Q2JXI8</accession>
<dbReference type="PANTHER" id="PTHR44688">
    <property type="entry name" value="DNA-BINDING TRANSCRIPTIONAL ACTIVATOR DEVR_DOSR"/>
    <property type="match status" value="1"/>
</dbReference>
<dbReference type="GO" id="GO:0003677">
    <property type="term" value="F:DNA binding"/>
    <property type="evidence" value="ECO:0007669"/>
    <property type="project" value="UniProtKB-KW"/>
</dbReference>